<dbReference type="EMBL" id="JALJOV010001441">
    <property type="protein sequence ID" value="KAK9847844.1"/>
    <property type="molecule type" value="Genomic_DNA"/>
</dbReference>
<name>A0AAW1SL00_9CHLO</name>
<dbReference type="InterPro" id="IPR018788">
    <property type="entry name" value="Proteasome_assmbl_chp_3"/>
</dbReference>
<keyword evidence="2" id="KW-1185">Reference proteome</keyword>
<evidence type="ECO:0000313" key="1">
    <source>
        <dbReference type="EMBL" id="KAK9847844.1"/>
    </source>
</evidence>
<gene>
    <name evidence="1" type="ORF">WJX84_000797</name>
</gene>
<evidence type="ECO:0000313" key="2">
    <source>
        <dbReference type="Proteomes" id="UP001485043"/>
    </source>
</evidence>
<dbReference type="Pfam" id="PF10178">
    <property type="entry name" value="PAC3"/>
    <property type="match status" value="1"/>
</dbReference>
<dbReference type="Proteomes" id="UP001485043">
    <property type="component" value="Unassembled WGS sequence"/>
</dbReference>
<dbReference type="AlphaFoldDB" id="A0AAW1SL00"/>
<evidence type="ECO:0008006" key="3">
    <source>
        <dbReference type="Google" id="ProtNLM"/>
    </source>
</evidence>
<protein>
    <recommendedName>
        <fullName evidence="3">Proteasome assembly chaperone 3</fullName>
    </recommendedName>
</protein>
<sequence length="113" mass="11918">MALPNGPVPPAGQESAAAAYSDRIMLVATNTGTFGTIMQARLEMDMSGSGHPSIIVLLGRRDEPGLALCARRLVEAASAAGCTRPLLLCLGLQDHSLPVIRTVIQAFLDHPVW</sequence>
<accession>A0AAW1SL00</accession>
<dbReference type="Gene3D" id="3.30.230.90">
    <property type="match status" value="1"/>
</dbReference>
<reference evidence="1 2" key="1">
    <citation type="journal article" date="2024" name="Nat. Commun.">
        <title>Phylogenomics reveals the evolutionary origins of lichenization in chlorophyte algae.</title>
        <authorList>
            <person name="Puginier C."/>
            <person name="Libourel C."/>
            <person name="Otte J."/>
            <person name="Skaloud P."/>
            <person name="Haon M."/>
            <person name="Grisel S."/>
            <person name="Petersen M."/>
            <person name="Berrin J.G."/>
            <person name="Delaux P.M."/>
            <person name="Dal Grande F."/>
            <person name="Keller J."/>
        </authorList>
    </citation>
    <scope>NUCLEOTIDE SEQUENCE [LARGE SCALE GENOMIC DNA]</scope>
    <source>
        <strain evidence="1 2">SAG 2523</strain>
    </source>
</reference>
<dbReference type="InterPro" id="IPR053720">
    <property type="entry name" value="Psm_Assembly_Chaperone"/>
</dbReference>
<proteinExistence type="predicted"/>
<comment type="caution">
    <text evidence="1">The sequence shown here is derived from an EMBL/GenBank/DDBJ whole genome shotgun (WGS) entry which is preliminary data.</text>
</comment>
<dbReference type="PANTHER" id="PTHR31051">
    <property type="entry name" value="PROTEASOME ASSEMBLY CHAPERONE 3"/>
    <property type="match status" value="1"/>
</dbReference>
<dbReference type="GO" id="GO:0043248">
    <property type="term" value="P:proteasome assembly"/>
    <property type="evidence" value="ECO:0007669"/>
    <property type="project" value="InterPro"/>
</dbReference>
<organism evidence="1 2">
    <name type="scientific">Apatococcus fuscideae</name>
    <dbReference type="NCBI Taxonomy" id="2026836"/>
    <lineage>
        <taxon>Eukaryota</taxon>
        <taxon>Viridiplantae</taxon>
        <taxon>Chlorophyta</taxon>
        <taxon>core chlorophytes</taxon>
        <taxon>Trebouxiophyceae</taxon>
        <taxon>Chlorellales</taxon>
        <taxon>Chlorellaceae</taxon>
        <taxon>Apatococcus</taxon>
    </lineage>
</organism>
<dbReference type="PANTHER" id="PTHR31051:SF1">
    <property type="entry name" value="PROTEASOME ASSEMBLY CHAPERONE 3"/>
    <property type="match status" value="1"/>
</dbReference>